<reference evidence="1" key="1">
    <citation type="journal article" date="2021" name="Proc. Natl. Acad. Sci. U.S.A.">
        <title>A Catalog of Tens of Thousands of Viruses from Human Metagenomes Reveals Hidden Associations with Chronic Diseases.</title>
        <authorList>
            <person name="Tisza M.J."/>
            <person name="Buck C.B."/>
        </authorList>
    </citation>
    <scope>NUCLEOTIDE SEQUENCE</scope>
    <source>
        <strain evidence="1">Ctiha2</strain>
    </source>
</reference>
<protein>
    <submittedName>
        <fullName evidence="1">Uncharacterized protein</fullName>
    </submittedName>
</protein>
<evidence type="ECO:0000313" key="1">
    <source>
        <dbReference type="EMBL" id="DAE30422.1"/>
    </source>
</evidence>
<organism evidence="1">
    <name type="scientific">virus sp. ctiha2</name>
    <dbReference type="NCBI Taxonomy" id="2827299"/>
    <lineage>
        <taxon>Viruses</taxon>
    </lineage>
</organism>
<name>A0A8S5RGA8_9VIRU</name>
<dbReference type="EMBL" id="BK059104">
    <property type="protein sequence ID" value="DAE30422.1"/>
    <property type="molecule type" value="Genomic_DNA"/>
</dbReference>
<accession>A0A8S5RGA8</accession>
<sequence length="49" mass="5833">MYPHSIHVPQLKPSLFLHIGHSILSLLSKLQFQYLLIVSTYIHYCIYYI</sequence>
<proteinExistence type="predicted"/>